<evidence type="ECO:0000313" key="1">
    <source>
        <dbReference type="EMBL" id="CAI5796003.1"/>
    </source>
</evidence>
<dbReference type="AlphaFoldDB" id="A0AA35LHM4"/>
<dbReference type="InterPro" id="IPR029711">
    <property type="entry name" value="Haus7-like"/>
</dbReference>
<dbReference type="PANTHER" id="PTHR14352:SF2">
    <property type="entry name" value="HAUS AUGMIN-LIKE COMPLEX SUBUNIT 7"/>
    <property type="match status" value="1"/>
</dbReference>
<sequence length="355" mass="39291">MPAKASNADLGLRNLVLKDPDIFLCKELGCPALDGVYLSEAKDIQKLLCAPSPHRLDILEWICGSVSPAHRKQLPSLGESQSDLKIKAMANLGYHLMLCRANDLDLIEGKVSAQEQLHFLEQLVAVIPAQALSAVESFQEIGRKNEAFIKQVFTSPYLQSVLNPECHPWPSDIKGLLLREDVLQERSLLSVTSHEETLLEASKELEEVVAALQDLRKECSFLHGDPAGADASSAHATALQTLRLMASDFSQLLVAFSQVYERQLQQHCERPAPVLSCLGPLVQEVHLGLQLCVQELQAFLQVKETSECIVNTVKQKEQGKRFWSGSAKATLSSKLEELQQKYKAIHAALKKCQQP</sequence>
<dbReference type="Proteomes" id="UP001178461">
    <property type="component" value="Chromosome 17"/>
</dbReference>
<proteinExistence type="predicted"/>
<accession>A0AA35LHM4</accession>
<dbReference type="EMBL" id="OX395142">
    <property type="protein sequence ID" value="CAI5796003.1"/>
    <property type="molecule type" value="Genomic_DNA"/>
</dbReference>
<organism evidence="1 2">
    <name type="scientific">Podarcis lilfordi</name>
    <name type="common">Lilford's wall lizard</name>
    <dbReference type="NCBI Taxonomy" id="74358"/>
    <lineage>
        <taxon>Eukaryota</taxon>
        <taxon>Metazoa</taxon>
        <taxon>Chordata</taxon>
        <taxon>Craniata</taxon>
        <taxon>Vertebrata</taxon>
        <taxon>Euteleostomi</taxon>
        <taxon>Lepidosauria</taxon>
        <taxon>Squamata</taxon>
        <taxon>Bifurcata</taxon>
        <taxon>Unidentata</taxon>
        <taxon>Episquamata</taxon>
        <taxon>Laterata</taxon>
        <taxon>Lacertibaenia</taxon>
        <taxon>Lacertidae</taxon>
        <taxon>Podarcis</taxon>
    </lineage>
</organism>
<dbReference type="GO" id="GO:0070652">
    <property type="term" value="C:HAUS complex"/>
    <property type="evidence" value="ECO:0007669"/>
    <property type="project" value="TreeGrafter"/>
</dbReference>
<evidence type="ECO:0008006" key="3">
    <source>
        <dbReference type="Google" id="ProtNLM"/>
    </source>
</evidence>
<keyword evidence="2" id="KW-1185">Reference proteome</keyword>
<gene>
    <name evidence="1" type="ORF">PODLI_1B041408</name>
</gene>
<dbReference type="PANTHER" id="PTHR14352">
    <property type="entry name" value="HAUS AUGMIN-LIKE COMPLEX SUBUNIT 7"/>
    <property type="match status" value="1"/>
</dbReference>
<protein>
    <recommendedName>
        <fullName evidence="3">HAUS augmin like complex subunit 7</fullName>
    </recommendedName>
</protein>
<name>A0AA35LHM4_9SAUR</name>
<evidence type="ECO:0000313" key="2">
    <source>
        <dbReference type="Proteomes" id="UP001178461"/>
    </source>
</evidence>
<dbReference type="GO" id="GO:0031023">
    <property type="term" value="P:microtubule organizing center organization"/>
    <property type="evidence" value="ECO:0007669"/>
    <property type="project" value="TreeGrafter"/>
</dbReference>
<reference evidence="1" key="1">
    <citation type="submission" date="2022-12" db="EMBL/GenBank/DDBJ databases">
        <authorList>
            <person name="Alioto T."/>
            <person name="Alioto T."/>
            <person name="Gomez Garrido J."/>
        </authorList>
    </citation>
    <scope>NUCLEOTIDE SEQUENCE</scope>
</reference>
<dbReference type="GO" id="GO:0051011">
    <property type="term" value="F:microtubule minus-end binding"/>
    <property type="evidence" value="ECO:0007669"/>
    <property type="project" value="TreeGrafter"/>
</dbReference>
<dbReference type="GO" id="GO:0051225">
    <property type="term" value="P:spindle assembly"/>
    <property type="evidence" value="ECO:0007669"/>
    <property type="project" value="TreeGrafter"/>
</dbReference>